<gene>
    <name evidence="3" type="ORF">ILT43_17460</name>
</gene>
<dbReference type="RefSeq" id="WP_204200266.1">
    <property type="nucleotide sequence ID" value="NZ_JAFEMC010000006.1"/>
</dbReference>
<reference evidence="3 4" key="1">
    <citation type="submission" date="2020-12" db="EMBL/GenBank/DDBJ databases">
        <title>Sphingomonas sp.</title>
        <authorList>
            <person name="Kim M.K."/>
        </authorList>
    </citation>
    <scope>NUCLEOTIDE SEQUENCE [LARGE SCALE GENOMIC DNA]</scope>
    <source>
        <strain evidence="3 4">BT552</strain>
    </source>
</reference>
<proteinExistence type="predicted"/>
<feature type="region of interest" description="Disordered" evidence="1">
    <location>
        <begin position="157"/>
        <end position="182"/>
    </location>
</feature>
<evidence type="ECO:0000313" key="4">
    <source>
        <dbReference type="Proteomes" id="UP000763641"/>
    </source>
</evidence>
<dbReference type="EMBL" id="JAFEMC010000006">
    <property type="protein sequence ID" value="MBM6578173.1"/>
    <property type="molecule type" value="Genomic_DNA"/>
</dbReference>
<accession>A0ABS2DB97</accession>
<keyword evidence="2" id="KW-0732">Signal</keyword>
<evidence type="ECO:0008006" key="5">
    <source>
        <dbReference type="Google" id="ProtNLM"/>
    </source>
</evidence>
<dbReference type="Proteomes" id="UP000763641">
    <property type="component" value="Unassembled WGS sequence"/>
</dbReference>
<feature type="signal peptide" evidence="2">
    <location>
        <begin position="1"/>
        <end position="23"/>
    </location>
</feature>
<sequence length="320" mass="31596">MGGLPAAALATAAACVPASPATADTRAGTAITNTAQLRYDVDGKSQSMPSNTVTIVVAERLDIGLSHDGGMVTIDTTPVSVPVQLTNQGSGQESFTVTAGTSTPTTTVQTVAIDTNGDGRFEPEQDIVLTGATPVLAPGETLPLVAVLAPTAGTTPADGSLTVTAEATTGHGDPRQELPGLGDDGSDAIVGDTGAIASAAIPFVATASTTPTLVKSQSVAAADGTPLTAGATAGSGAVVTYTLVARIPTDAALSAAIIDDPVPSDAVYLPGTLTLDDARISDAADGDAGGFDGQSVSIRLPDRPGGPATTHTVQFKVRLQ</sequence>
<name>A0ABS2DB97_9SPHN</name>
<evidence type="ECO:0000256" key="2">
    <source>
        <dbReference type="SAM" id="SignalP"/>
    </source>
</evidence>
<comment type="caution">
    <text evidence="3">The sequence shown here is derived from an EMBL/GenBank/DDBJ whole genome shotgun (WGS) entry which is preliminary data.</text>
</comment>
<keyword evidence="4" id="KW-1185">Reference proteome</keyword>
<feature type="chain" id="PRO_5046031014" description="DUF11 domain-containing protein" evidence="2">
    <location>
        <begin position="24"/>
        <end position="320"/>
    </location>
</feature>
<protein>
    <recommendedName>
        <fullName evidence="5">DUF11 domain-containing protein</fullName>
    </recommendedName>
</protein>
<evidence type="ECO:0000256" key="1">
    <source>
        <dbReference type="SAM" id="MobiDB-lite"/>
    </source>
</evidence>
<evidence type="ECO:0000313" key="3">
    <source>
        <dbReference type="EMBL" id="MBM6578173.1"/>
    </source>
</evidence>
<organism evidence="3 4">
    <name type="scientific">Sphingomonas longa</name>
    <dbReference type="NCBI Taxonomy" id="2778730"/>
    <lineage>
        <taxon>Bacteria</taxon>
        <taxon>Pseudomonadati</taxon>
        <taxon>Pseudomonadota</taxon>
        <taxon>Alphaproteobacteria</taxon>
        <taxon>Sphingomonadales</taxon>
        <taxon>Sphingomonadaceae</taxon>
        <taxon>Sphingomonas</taxon>
    </lineage>
</organism>